<organism evidence="9 10">
    <name type="scientific">Dissostichus eleginoides</name>
    <name type="common">Patagonian toothfish</name>
    <name type="synonym">Dissostichus amissus</name>
    <dbReference type="NCBI Taxonomy" id="100907"/>
    <lineage>
        <taxon>Eukaryota</taxon>
        <taxon>Metazoa</taxon>
        <taxon>Chordata</taxon>
        <taxon>Craniata</taxon>
        <taxon>Vertebrata</taxon>
        <taxon>Euteleostomi</taxon>
        <taxon>Actinopterygii</taxon>
        <taxon>Neopterygii</taxon>
        <taxon>Teleostei</taxon>
        <taxon>Neoteleostei</taxon>
        <taxon>Acanthomorphata</taxon>
        <taxon>Eupercaria</taxon>
        <taxon>Perciformes</taxon>
        <taxon>Notothenioidei</taxon>
        <taxon>Nototheniidae</taxon>
        <taxon>Dissostichus</taxon>
    </lineage>
</organism>
<dbReference type="CDD" id="cd00320">
    <property type="entry name" value="cpn10"/>
    <property type="match status" value="1"/>
</dbReference>
<dbReference type="SMART" id="SM00883">
    <property type="entry name" value="Cpn10"/>
    <property type="match status" value="1"/>
</dbReference>
<gene>
    <name evidence="9" type="ORF">KUDE01_006054</name>
</gene>
<keyword evidence="3 8" id="KW-0143">Chaperone</keyword>
<dbReference type="GO" id="GO:0051082">
    <property type="term" value="F:unfolded protein binding"/>
    <property type="evidence" value="ECO:0007669"/>
    <property type="project" value="TreeGrafter"/>
</dbReference>
<comment type="similarity">
    <text evidence="1 8">Belongs to the GroES chaperonin family.</text>
</comment>
<dbReference type="SUPFAM" id="SSF50129">
    <property type="entry name" value="GroES-like"/>
    <property type="match status" value="1"/>
</dbReference>
<evidence type="ECO:0000256" key="8">
    <source>
        <dbReference type="RuleBase" id="RU003479"/>
    </source>
</evidence>
<protein>
    <recommendedName>
        <fullName evidence="2">10 kDa heat shock protein, mitochondrial</fullName>
    </recommendedName>
    <alternativeName>
        <fullName evidence="4">10 kDa chaperonin</fullName>
    </alternativeName>
    <alternativeName>
        <fullName evidence="5">Chaperonin 10</fullName>
    </alternativeName>
</protein>
<dbReference type="EMBL" id="JASDAP010000005">
    <property type="protein sequence ID" value="KAK1903095.1"/>
    <property type="molecule type" value="Genomic_DNA"/>
</dbReference>
<dbReference type="AlphaFoldDB" id="A0AAD9FLH2"/>
<evidence type="ECO:0000256" key="3">
    <source>
        <dbReference type="ARBA" id="ARBA00023186"/>
    </source>
</evidence>
<dbReference type="InterPro" id="IPR037124">
    <property type="entry name" value="Chaperonin_GroES_sf"/>
</dbReference>
<accession>A0AAD9FLH2</accession>
<proteinExistence type="inferred from homology"/>
<dbReference type="FunFam" id="2.30.33.40:FF:000002">
    <property type="entry name" value="10 kDa chaperonin, mitochondrial"/>
    <property type="match status" value="1"/>
</dbReference>
<dbReference type="GO" id="GO:0046872">
    <property type="term" value="F:metal ion binding"/>
    <property type="evidence" value="ECO:0007669"/>
    <property type="project" value="TreeGrafter"/>
</dbReference>
<dbReference type="InterPro" id="IPR018369">
    <property type="entry name" value="Chaprnonin_Cpn10_CS"/>
</dbReference>
<dbReference type="Pfam" id="PF00166">
    <property type="entry name" value="Cpn10"/>
    <property type="match status" value="1"/>
</dbReference>
<comment type="caution">
    <text evidence="9">The sequence shown here is derived from an EMBL/GenBank/DDBJ whole genome shotgun (WGS) entry which is preliminary data.</text>
</comment>
<name>A0AAD9FLH2_DISEL</name>
<comment type="function">
    <text evidence="6">Co-chaperonin implicated in mitochondrial protein import and macromolecular assembly. Together with Hsp60, facilitates the correct folding of imported proteins. May also prevent misfolding and promote the refolding and proper assembly of unfolded polypeptides generated under stress conditions in the mitochondrial matrix. The functional units of these chaperonins consist of heptameric rings of the large subunit Hsp60, which function as a back-to-back double ring. In a cyclic reaction, Hsp60 ring complexes bind one unfolded substrate protein per ring, followed by the binding of ATP and association with 2 heptameric rings of the co-chaperonin Hsp10. This leads to sequestration of the substrate protein in the inner cavity of Hsp60 where, for a certain period of time, it can fold undisturbed by other cell components. Synchronous hydrolysis of ATP in all Hsp60 subunits results in the dissociation of the chaperonin rings and the release of ADP and the folded substrate protein.</text>
</comment>
<dbReference type="Proteomes" id="UP001228049">
    <property type="component" value="Unassembled WGS sequence"/>
</dbReference>
<evidence type="ECO:0000256" key="7">
    <source>
        <dbReference type="ARBA" id="ARBA00046576"/>
    </source>
</evidence>
<dbReference type="HAMAP" id="MF_00580">
    <property type="entry name" value="CH10"/>
    <property type="match status" value="1"/>
</dbReference>
<evidence type="ECO:0000313" key="10">
    <source>
        <dbReference type="Proteomes" id="UP001228049"/>
    </source>
</evidence>
<reference evidence="9" key="1">
    <citation type="submission" date="2023-04" db="EMBL/GenBank/DDBJ databases">
        <title>Chromosome-level genome of Chaenocephalus aceratus.</title>
        <authorList>
            <person name="Park H."/>
        </authorList>
    </citation>
    <scope>NUCLEOTIDE SEQUENCE</scope>
    <source>
        <strain evidence="9">DE</strain>
        <tissue evidence="9">Muscle</tissue>
    </source>
</reference>
<dbReference type="GO" id="GO:0005759">
    <property type="term" value="C:mitochondrial matrix"/>
    <property type="evidence" value="ECO:0007669"/>
    <property type="project" value="TreeGrafter"/>
</dbReference>
<comment type="subunit">
    <text evidence="7">Homoheptamer arranged in a ring structure. 2 heptameric Hsp10 rings interact with a Hsp60 tetradecamer in the structure of a back-to-back double heptameric ring to form the symmetrical football complex.</text>
</comment>
<dbReference type="GO" id="GO:0044183">
    <property type="term" value="F:protein folding chaperone"/>
    <property type="evidence" value="ECO:0007669"/>
    <property type="project" value="InterPro"/>
</dbReference>
<dbReference type="GO" id="GO:0005524">
    <property type="term" value="F:ATP binding"/>
    <property type="evidence" value="ECO:0007669"/>
    <property type="project" value="InterPro"/>
</dbReference>
<dbReference type="InterPro" id="IPR011032">
    <property type="entry name" value="GroES-like_sf"/>
</dbReference>
<keyword evidence="9" id="KW-0346">Stress response</keyword>
<keyword evidence="10" id="KW-1185">Reference proteome</keyword>
<dbReference type="Gene3D" id="2.30.33.40">
    <property type="entry name" value="GroES chaperonin"/>
    <property type="match status" value="1"/>
</dbReference>
<evidence type="ECO:0000313" key="9">
    <source>
        <dbReference type="EMBL" id="KAK1903095.1"/>
    </source>
</evidence>
<evidence type="ECO:0000256" key="4">
    <source>
        <dbReference type="ARBA" id="ARBA00029976"/>
    </source>
</evidence>
<sequence length="159" mass="17805">MWWIRCCGIFWKAENPVPISTPQCACALHFTWSTDIPLQSVSQQENLQLHVVSRPLTHLEMAFRKFLPLFDRVLVERFTPETVTKGGIMLPEKAQSKVLQATVVAVGPGSRNVKGNLLPVSVTVGESVLLPEYGGTKISLDDKDYFLFRDGDILGKYVE</sequence>
<dbReference type="PANTHER" id="PTHR10772">
    <property type="entry name" value="10 KDA HEAT SHOCK PROTEIN"/>
    <property type="match status" value="1"/>
</dbReference>
<dbReference type="InterPro" id="IPR020818">
    <property type="entry name" value="Chaperonin_GroES"/>
</dbReference>
<dbReference type="GO" id="GO:0051087">
    <property type="term" value="F:protein-folding chaperone binding"/>
    <property type="evidence" value="ECO:0007669"/>
    <property type="project" value="TreeGrafter"/>
</dbReference>
<evidence type="ECO:0000256" key="1">
    <source>
        <dbReference type="ARBA" id="ARBA00006975"/>
    </source>
</evidence>
<dbReference type="PRINTS" id="PR00297">
    <property type="entry name" value="CHAPERONIN10"/>
</dbReference>
<evidence type="ECO:0000256" key="5">
    <source>
        <dbReference type="ARBA" id="ARBA00031971"/>
    </source>
</evidence>
<dbReference type="PANTHER" id="PTHR10772:SF0">
    <property type="entry name" value="10 KDA HEAT SHOCK PROTEIN, MITOCHONDRIAL"/>
    <property type="match status" value="1"/>
</dbReference>
<dbReference type="PROSITE" id="PS00681">
    <property type="entry name" value="CHAPERONINS_CPN10"/>
    <property type="match status" value="1"/>
</dbReference>
<evidence type="ECO:0000256" key="6">
    <source>
        <dbReference type="ARBA" id="ARBA00046093"/>
    </source>
</evidence>
<evidence type="ECO:0000256" key="2">
    <source>
        <dbReference type="ARBA" id="ARBA00018842"/>
    </source>
</evidence>